<dbReference type="Proteomes" id="UP001497392">
    <property type="component" value="Unassembled WGS sequence"/>
</dbReference>
<sequence>MWAVSNTLAQLMNVLKDPSKVSRKEEQHIIAGNSGSRVLQKWPNSDARLIIVTRVEELLALKQTDEGCLLIDAALTQEELIDKLLELTSASSPKLAAATSEAASSLMGGFSKLWGRAPIGTAAS</sequence>
<keyword evidence="2" id="KW-1185">Reference proteome</keyword>
<dbReference type="SUPFAM" id="SSF56176">
    <property type="entry name" value="FAD-binding/transporter-associated domain-like"/>
    <property type="match status" value="1"/>
</dbReference>
<organism evidence="1 2">
    <name type="scientific">Coccomyxa viridis</name>
    <dbReference type="NCBI Taxonomy" id="1274662"/>
    <lineage>
        <taxon>Eukaryota</taxon>
        <taxon>Viridiplantae</taxon>
        <taxon>Chlorophyta</taxon>
        <taxon>core chlorophytes</taxon>
        <taxon>Trebouxiophyceae</taxon>
        <taxon>Trebouxiophyceae incertae sedis</taxon>
        <taxon>Coccomyxaceae</taxon>
        <taxon>Coccomyxa</taxon>
    </lineage>
</organism>
<evidence type="ECO:0000313" key="1">
    <source>
        <dbReference type="EMBL" id="CAL5222802.1"/>
    </source>
</evidence>
<gene>
    <name evidence="1" type="primary">g5219</name>
    <name evidence="1" type="ORF">VP750_LOCUS4461</name>
</gene>
<reference evidence="1 2" key="1">
    <citation type="submission" date="2024-06" db="EMBL/GenBank/DDBJ databases">
        <authorList>
            <person name="Kraege A."/>
            <person name="Thomma B."/>
        </authorList>
    </citation>
    <scope>NUCLEOTIDE SEQUENCE [LARGE SCALE GENOMIC DNA]</scope>
</reference>
<proteinExistence type="predicted"/>
<dbReference type="EMBL" id="CAXHTA020000007">
    <property type="protein sequence ID" value="CAL5222802.1"/>
    <property type="molecule type" value="Genomic_DNA"/>
</dbReference>
<dbReference type="InterPro" id="IPR036318">
    <property type="entry name" value="FAD-bd_PCMH-like_sf"/>
</dbReference>
<accession>A0ABP1FXD6</accession>
<comment type="caution">
    <text evidence="1">The sequence shown here is derived from an EMBL/GenBank/DDBJ whole genome shotgun (WGS) entry which is preliminary data.</text>
</comment>
<evidence type="ECO:0000313" key="2">
    <source>
        <dbReference type="Proteomes" id="UP001497392"/>
    </source>
</evidence>
<name>A0ABP1FXD6_9CHLO</name>
<protein>
    <submittedName>
        <fullName evidence="1">G5219 protein</fullName>
    </submittedName>
</protein>